<sequence length="103" mass="11093">MNRLDNWVAGTLTAGIAAILLGVLAYAVFCRVPVAHLYVNAAGARAIMAGGHRAMAAPDWPGAYRVNPRSANAAFWPSVTLDFRDGAPVTVLRRDIVLWVYRG</sequence>
<keyword evidence="1" id="KW-0812">Transmembrane</keyword>
<reference evidence="2" key="1">
    <citation type="submission" date="2019-11" db="EMBL/GenBank/DDBJ databases">
        <title>Acidithiobacillus ferrianus sp. nov.: a facultatively anaerobic and extremely acidophilic chemolithoautotroph.</title>
        <authorList>
            <person name="Norris P.R."/>
            <person name="Falagan C."/>
            <person name="Moya-Beltran A."/>
            <person name="Castro M."/>
            <person name="Quatrini R."/>
            <person name="Johnson D.B."/>
        </authorList>
    </citation>
    <scope>NUCLEOTIDE SEQUENCE [LARGE SCALE GENOMIC DNA]</scope>
    <source>
        <strain evidence="2">MG</strain>
    </source>
</reference>
<dbReference type="EMBL" id="WNJL01000011">
    <property type="protein sequence ID" value="NDU41549.1"/>
    <property type="molecule type" value="Genomic_DNA"/>
</dbReference>
<gene>
    <name evidence="2" type="ORF">GL267_02480</name>
</gene>
<organism evidence="2">
    <name type="scientific">Acidithiobacillus ferrianus</name>
    <dbReference type="NCBI Taxonomy" id="2678518"/>
    <lineage>
        <taxon>Bacteria</taxon>
        <taxon>Pseudomonadati</taxon>
        <taxon>Pseudomonadota</taxon>
        <taxon>Acidithiobacillia</taxon>
        <taxon>Acidithiobacillales</taxon>
        <taxon>Acidithiobacillaceae</taxon>
        <taxon>Acidithiobacillus</taxon>
    </lineage>
</organism>
<keyword evidence="1" id="KW-1133">Transmembrane helix</keyword>
<dbReference type="AlphaFoldDB" id="A0A845U5T7"/>
<feature type="transmembrane region" description="Helical" evidence="1">
    <location>
        <begin position="7"/>
        <end position="29"/>
    </location>
</feature>
<proteinExistence type="predicted"/>
<evidence type="ECO:0000313" key="2">
    <source>
        <dbReference type="EMBL" id="NDU41549.1"/>
    </source>
</evidence>
<dbReference type="RefSeq" id="WP_163096178.1">
    <property type="nucleotide sequence ID" value="NZ_CP127523.1"/>
</dbReference>
<comment type="caution">
    <text evidence="2">The sequence shown here is derived from an EMBL/GenBank/DDBJ whole genome shotgun (WGS) entry which is preliminary data.</text>
</comment>
<protein>
    <submittedName>
        <fullName evidence="2">Uncharacterized protein</fullName>
    </submittedName>
</protein>
<name>A0A845U5T7_9PROT</name>
<evidence type="ECO:0000256" key="1">
    <source>
        <dbReference type="SAM" id="Phobius"/>
    </source>
</evidence>
<keyword evidence="1" id="KW-0472">Membrane</keyword>
<accession>A0A845U5T7</accession>